<dbReference type="EMBL" id="CP018155">
    <property type="protein sequence ID" value="APG66125.1"/>
    <property type="molecule type" value="Genomic_DNA"/>
</dbReference>
<dbReference type="KEGG" id="ten:LPB136_12420"/>
<dbReference type="Proteomes" id="UP000181898">
    <property type="component" value="Chromosome"/>
</dbReference>
<dbReference type="OrthoDB" id="1524821at2"/>
<name>A0A1L3JLU3_9FLAO</name>
<dbReference type="RefSeq" id="WP_072556648.1">
    <property type="nucleotide sequence ID" value="NZ_CP018155.1"/>
</dbReference>
<dbReference type="STRING" id="1850252.LPB136_12420"/>
<accession>A0A1L3JLU3</accession>
<dbReference type="GO" id="GO:0003677">
    <property type="term" value="F:DNA binding"/>
    <property type="evidence" value="ECO:0007669"/>
    <property type="project" value="UniProtKB-KW"/>
</dbReference>
<sequence>MKDLKQFNIPFVGLKEGSHSFDYQIDKKFFDAFKFDDFLDANVQVDINFVKKSTLLELTFTANGTVNVPCDISNETFNQEIKSTLPLVVKFGEEFNDENEELLILPHGAYEFSVAQYIYEMIVLAVPSKRIHPNVLDGTMQSEALKKLKKLEVFKEEKTEETDPRWDKLKNLLTEKNT</sequence>
<proteinExistence type="predicted"/>
<dbReference type="InterPro" id="IPR003772">
    <property type="entry name" value="YceD"/>
</dbReference>
<evidence type="ECO:0000313" key="2">
    <source>
        <dbReference type="Proteomes" id="UP000181898"/>
    </source>
</evidence>
<dbReference type="AlphaFoldDB" id="A0A1L3JLU3"/>
<organism evidence="1 2">
    <name type="scientific">Tenacibaculum todarodis</name>
    <dbReference type="NCBI Taxonomy" id="1850252"/>
    <lineage>
        <taxon>Bacteria</taxon>
        <taxon>Pseudomonadati</taxon>
        <taxon>Bacteroidota</taxon>
        <taxon>Flavobacteriia</taxon>
        <taxon>Flavobacteriales</taxon>
        <taxon>Flavobacteriaceae</taxon>
        <taxon>Tenacibaculum</taxon>
    </lineage>
</organism>
<gene>
    <name evidence="1" type="ORF">LPB136_12420</name>
</gene>
<keyword evidence="1" id="KW-0238">DNA-binding</keyword>
<dbReference type="Pfam" id="PF02620">
    <property type="entry name" value="YceD"/>
    <property type="match status" value="1"/>
</dbReference>
<reference evidence="1 2" key="1">
    <citation type="submission" date="2016-11" db="EMBL/GenBank/DDBJ databases">
        <title>Tenacibaculum sp. LPB0136, isolated from marine environment.</title>
        <authorList>
            <person name="Kim E."/>
            <person name="Yi H."/>
        </authorList>
    </citation>
    <scope>NUCLEOTIDE SEQUENCE [LARGE SCALE GENOMIC DNA]</scope>
    <source>
        <strain evidence="1 2">LPB0136</strain>
    </source>
</reference>
<keyword evidence="2" id="KW-1185">Reference proteome</keyword>
<protein>
    <submittedName>
        <fullName evidence="1">DNA-binding protein</fullName>
    </submittedName>
</protein>
<evidence type="ECO:0000313" key="1">
    <source>
        <dbReference type="EMBL" id="APG66125.1"/>
    </source>
</evidence>